<keyword evidence="7" id="KW-0067">ATP-binding</keyword>
<evidence type="ECO:0000256" key="7">
    <source>
        <dbReference type="ARBA" id="ARBA00022840"/>
    </source>
</evidence>
<dbReference type="GO" id="GO:0005975">
    <property type="term" value="P:carbohydrate metabolic process"/>
    <property type="evidence" value="ECO:0007669"/>
    <property type="project" value="InterPro"/>
</dbReference>
<reference evidence="10" key="3">
    <citation type="submission" date="2023-05" db="EMBL/GenBank/DDBJ databases">
        <authorList>
            <person name="Smith C.H."/>
        </authorList>
    </citation>
    <scope>NUCLEOTIDE SEQUENCE</scope>
    <source>
        <strain evidence="10">CHS0354</strain>
        <tissue evidence="10">Mantle</tissue>
    </source>
</reference>
<dbReference type="InterPro" id="IPR031322">
    <property type="entry name" value="Shikimate/glucono_kinase"/>
</dbReference>
<dbReference type="PANTHER" id="PTHR43442:SF3">
    <property type="entry name" value="GLUCONOKINASE-RELATED"/>
    <property type="match status" value="1"/>
</dbReference>
<dbReference type="GO" id="GO:0005524">
    <property type="term" value="F:ATP binding"/>
    <property type="evidence" value="ECO:0007669"/>
    <property type="project" value="UniProtKB-KW"/>
</dbReference>
<dbReference type="EC" id="2.7.1.12" evidence="3"/>
<comment type="catalytic activity">
    <reaction evidence="9">
        <text>D-gluconate + ATP = 6-phospho-D-gluconate + ADP + H(+)</text>
        <dbReference type="Rhea" id="RHEA:19433"/>
        <dbReference type="ChEBI" id="CHEBI:15378"/>
        <dbReference type="ChEBI" id="CHEBI:18391"/>
        <dbReference type="ChEBI" id="CHEBI:30616"/>
        <dbReference type="ChEBI" id="CHEBI:58759"/>
        <dbReference type="ChEBI" id="CHEBI:456216"/>
        <dbReference type="EC" id="2.7.1.12"/>
    </reaction>
</comment>
<dbReference type="Gene3D" id="3.40.50.300">
    <property type="entry name" value="P-loop containing nucleotide triphosphate hydrolases"/>
    <property type="match status" value="1"/>
</dbReference>
<evidence type="ECO:0000256" key="5">
    <source>
        <dbReference type="ARBA" id="ARBA00022741"/>
    </source>
</evidence>
<evidence type="ECO:0000256" key="3">
    <source>
        <dbReference type="ARBA" id="ARBA00012054"/>
    </source>
</evidence>
<dbReference type="GO" id="GO:0005737">
    <property type="term" value="C:cytoplasm"/>
    <property type="evidence" value="ECO:0007669"/>
    <property type="project" value="TreeGrafter"/>
</dbReference>
<dbReference type="EMBL" id="JAEAOA010001352">
    <property type="protein sequence ID" value="KAK3610231.1"/>
    <property type="molecule type" value="Genomic_DNA"/>
</dbReference>
<keyword evidence="5" id="KW-0547">Nucleotide-binding</keyword>
<reference evidence="10" key="1">
    <citation type="journal article" date="2021" name="Genome Biol. Evol.">
        <title>A High-Quality Reference Genome for a Parasitic Bivalve with Doubly Uniparental Inheritance (Bivalvia: Unionida).</title>
        <authorList>
            <person name="Smith C.H."/>
        </authorList>
    </citation>
    <scope>NUCLEOTIDE SEQUENCE</scope>
    <source>
        <strain evidence="10">CHS0354</strain>
    </source>
</reference>
<dbReference type="InterPro" id="IPR027417">
    <property type="entry name" value="P-loop_NTPase"/>
</dbReference>
<gene>
    <name evidence="10" type="ORF">CHS0354_022285</name>
</gene>
<keyword evidence="4" id="KW-0808">Transferase</keyword>
<protein>
    <recommendedName>
        <fullName evidence="3">gluconokinase</fullName>
        <ecNumber evidence="3">2.7.1.12</ecNumber>
    </recommendedName>
    <alternativeName>
        <fullName evidence="8">Gluconate kinase</fullName>
    </alternativeName>
</protein>
<evidence type="ECO:0000313" key="10">
    <source>
        <dbReference type="EMBL" id="KAK3610231.1"/>
    </source>
</evidence>
<evidence type="ECO:0000256" key="6">
    <source>
        <dbReference type="ARBA" id="ARBA00022777"/>
    </source>
</evidence>
<evidence type="ECO:0000256" key="9">
    <source>
        <dbReference type="ARBA" id="ARBA00048090"/>
    </source>
</evidence>
<keyword evidence="11" id="KW-1185">Reference proteome</keyword>
<dbReference type="Proteomes" id="UP001195483">
    <property type="component" value="Unassembled WGS sequence"/>
</dbReference>
<evidence type="ECO:0000256" key="1">
    <source>
        <dbReference type="ARBA" id="ARBA00004875"/>
    </source>
</evidence>
<dbReference type="Pfam" id="PF01202">
    <property type="entry name" value="SKI"/>
    <property type="match status" value="1"/>
</dbReference>
<comment type="similarity">
    <text evidence="2">Belongs to the gluconokinase GntK/GntV family.</text>
</comment>
<accession>A0AAE0WD23</accession>
<comment type="pathway">
    <text evidence="1">Carbohydrate acid metabolism; D-gluconate degradation.</text>
</comment>
<dbReference type="InterPro" id="IPR006001">
    <property type="entry name" value="Therm_gnt_kin"/>
</dbReference>
<evidence type="ECO:0000256" key="8">
    <source>
        <dbReference type="ARBA" id="ARBA00029835"/>
    </source>
</evidence>
<dbReference type="GO" id="GO:0046316">
    <property type="term" value="F:gluconokinase activity"/>
    <property type="evidence" value="ECO:0007669"/>
    <property type="project" value="UniProtKB-EC"/>
</dbReference>
<comment type="caution">
    <text evidence="10">The sequence shown here is derived from an EMBL/GenBank/DDBJ whole genome shotgun (WGS) entry which is preliminary data.</text>
</comment>
<organism evidence="10 11">
    <name type="scientific">Potamilus streckersoni</name>
    <dbReference type="NCBI Taxonomy" id="2493646"/>
    <lineage>
        <taxon>Eukaryota</taxon>
        <taxon>Metazoa</taxon>
        <taxon>Spiralia</taxon>
        <taxon>Lophotrochozoa</taxon>
        <taxon>Mollusca</taxon>
        <taxon>Bivalvia</taxon>
        <taxon>Autobranchia</taxon>
        <taxon>Heteroconchia</taxon>
        <taxon>Palaeoheterodonta</taxon>
        <taxon>Unionida</taxon>
        <taxon>Unionoidea</taxon>
        <taxon>Unionidae</taxon>
        <taxon>Ambleminae</taxon>
        <taxon>Lampsilini</taxon>
        <taxon>Potamilus</taxon>
    </lineage>
</organism>
<dbReference type="CDD" id="cd02021">
    <property type="entry name" value="GntK"/>
    <property type="match status" value="1"/>
</dbReference>
<evidence type="ECO:0000256" key="4">
    <source>
        <dbReference type="ARBA" id="ARBA00022679"/>
    </source>
</evidence>
<evidence type="ECO:0000313" key="11">
    <source>
        <dbReference type="Proteomes" id="UP001195483"/>
    </source>
</evidence>
<reference evidence="10" key="2">
    <citation type="journal article" date="2021" name="Genome Biol. Evol.">
        <title>Developing a high-quality reference genome for a parasitic bivalve with doubly uniparental inheritance (Bivalvia: Unionida).</title>
        <authorList>
            <person name="Smith C.H."/>
        </authorList>
    </citation>
    <scope>NUCLEOTIDE SEQUENCE</scope>
    <source>
        <strain evidence="10">CHS0354</strain>
        <tissue evidence="10">Mantle</tissue>
    </source>
</reference>
<name>A0AAE0WD23_9BIVA</name>
<dbReference type="AlphaFoldDB" id="A0AAE0WD23"/>
<dbReference type="SUPFAM" id="SSF52540">
    <property type="entry name" value="P-loop containing nucleoside triphosphate hydrolases"/>
    <property type="match status" value="1"/>
</dbReference>
<dbReference type="PANTHER" id="PTHR43442">
    <property type="entry name" value="GLUCONOKINASE-RELATED"/>
    <property type="match status" value="1"/>
</dbReference>
<evidence type="ECO:0000256" key="2">
    <source>
        <dbReference type="ARBA" id="ARBA00008420"/>
    </source>
</evidence>
<sequence>MILVIMGVCGSGKTTVGEALSAKLKWSFRDADSFHSEENKQKMSKGQPLTDQDRYPWLCSIHDHMAVLIKNKESGIVTCSALKKEYRKILLIGSAAVKQHDDAISKGIHNTDVNKLTVQTDESKSSPITGSISSSATCEKYRKVVLPTEVSLPSPVKPENLIGQVLFIHLTGTEKLLTERLTLRKDHFMPASLLRSQLETLEEMDTTENGFTVSVDKPVDLLVQDIIMRLEPVLVQDS</sequence>
<keyword evidence="6" id="KW-0418">Kinase</keyword>
<proteinExistence type="inferred from homology"/>